<dbReference type="STRING" id="477690.SAMN05216474_1040"/>
<gene>
    <name evidence="1" type="ORF">SAMN05216474_1040</name>
</gene>
<dbReference type="RefSeq" id="WP_090247152.1">
    <property type="nucleotide sequence ID" value="NZ_FPAS01000001.1"/>
</dbReference>
<evidence type="ECO:0000313" key="1">
    <source>
        <dbReference type="EMBL" id="SFT51912.1"/>
    </source>
</evidence>
<evidence type="ECO:0000313" key="2">
    <source>
        <dbReference type="Proteomes" id="UP000236454"/>
    </source>
</evidence>
<dbReference type="AlphaFoldDB" id="A0A1I6YNA9"/>
<keyword evidence="2" id="KW-1185">Reference proteome</keyword>
<dbReference type="Proteomes" id="UP000236454">
    <property type="component" value="Unassembled WGS sequence"/>
</dbReference>
<dbReference type="Gene3D" id="3.30.530.20">
    <property type="match status" value="1"/>
</dbReference>
<dbReference type="InterPro" id="IPR023393">
    <property type="entry name" value="START-like_dom_sf"/>
</dbReference>
<name>A0A1I6YNA9_9FLAO</name>
<proteinExistence type="predicted"/>
<protein>
    <recommendedName>
        <fullName evidence="3">Polyketide cyclase / dehydrase and lipid transport</fullName>
    </recommendedName>
</protein>
<sequence>MKIDSEKVVVNADVNTVFNFLKDANNIGELLPQDDVKDFTATQTECSFKVQGGIIITLEQKEMIENQQIIMKAGAKSPFPFDLTIFMQPQGDQTQGYIHFDGKVNAFLKMMVQKPLTNLFNYMTNKIKEKYEA</sequence>
<dbReference type="OrthoDB" id="1011799at2"/>
<dbReference type="EMBL" id="FPAS01000001">
    <property type="protein sequence ID" value="SFT51912.1"/>
    <property type="molecule type" value="Genomic_DNA"/>
</dbReference>
<organism evidence="1 2">
    <name type="scientific">Lishizhenia tianjinensis</name>
    <dbReference type="NCBI Taxonomy" id="477690"/>
    <lineage>
        <taxon>Bacteria</taxon>
        <taxon>Pseudomonadati</taxon>
        <taxon>Bacteroidota</taxon>
        <taxon>Flavobacteriia</taxon>
        <taxon>Flavobacteriales</taxon>
        <taxon>Crocinitomicaceae</taxon>
        <taxon>Lishizhenia</taxon>
    </lineage>
</organism>
<evidence type="ECO:0008006" key="3">
    <source>
        <dbReference type="Google" id="ProtNLM"/>
    </source>
</evidence>
<dbReference type="SUPFAM" id="SSF55961">
    <property type="entry name" value="Bet v1-like"/>
    <property type="match status" value="1"/>
</dbReference>
<reference evidence="1 2" key="1">
    <citation type="submission" date="2016-10" db="EMBL/GenBank/DDBJ databases">
        <authorList>
            <person name="de Groot N.N."/>
        </authorList>
    </citation>
    <scope>NUCLEOTIDE SEQUENCE [LARGE SCALE GENOMIC DNA]</scope>
    <source>
        <strain evidence="1 2">CGMCC 1.7005</strain>
    </source>
</reference>
<accession>A0A1I6YNA9</accession>